<evidence type="ECO:0000313" key="3">
    <source>
        <dbReference type="Proteomes" id="UP001410394"/>
    </source>
</evidence>
<dbReference type="EMBL" id="JBDIVE010000016">
    <property type="protein sequence ID" value="MEN3070577.1"/>
    <property type="molecule type" value="Genomic_DNA"/>
</dbReference>
<organism evidence="2 3">
    <name type="scientific">Uliginosibacterium sediminicola</name>
    <dbReference type="NCBI Taxonomy" id="2024550"/>
    <lineage>
        <taxon>Bacteria</taxon>
        <taxon>Pseudomonadati</taxon>
        <taxon>Pseudomonadota</taxon>
        <taxon>Betaproteobacteria</taxon>
        <taxon>Rhodocyclales</taxon>
        <taxon>Zoogloeaceae</taxon>
        <taxon>Uliginosibacterium</taxon>
    </lineage>
</organism>
<sequence length="117" mass="12858">MASIAHESYVQSVRNRVYVVALGMLDGSIPFLEGAITLASLRHEAAVEDSDEDFLAFVAIASETDDLPIGQSRKHWSVEALEKHQPLIEKATQWAKEVGTAPCQSLVSRFNNKNTFG</sequence>
<comment type="caution">
    <text evidence="2">The sequence shown here is derived from an EMBL/GenBank/DDBJ whole genome shotgun (WGS) entry which is preliminary data.</text>
</comment>
<evidence type="ECO:0000259" key="1">
    <source>
        <dbReference type="Pfam" id="PF10675"/>
    </source>
</evidence>
<dbReference type="Proteomes" id="UP001410394">
    <property type="component" value="Unassembled WGS sequence"/>
</dbReference>
<accession>A0ABU9Z3M7</accession>
<protein>
    <submittedName>
        <fullName evidence="2">DUF2489 domain-containing protein</fullName>
    </submittedName>
</protein>
<reference evidence="2 3" key="1">
    <citation type="journal article" date="2018" name="Int. J. Syst. Evol. Microbiol.">
        <title>Uliginosibacterium sediminicola sp. nov., isolated from freshwater sediment.</title>
        <authorList>
            <person name="Hwang W.M."/>
            <person name="Kim S.M."/>
            <person name="Kang K."/>
            <person name="Ahn T.Y."/>
        </authorList>
    </citation>
    <scope>NUCLEOTIDE SEQUENCE [LARGE SCALE GENOMIC DNA]</scope>
    <source>
        <strain evidence="2 3">M1-21</strain>
    </source>
</reference>
<dbReference type="Pfam" id="PF10675">
    <property type="entry name" value="DUF2489"/>
    <property type="match status" value="1"/>
</dbReference>
<evidence type="ECO:0000313" key="2">
    <source>
        <dbReference type="EMBL" id="MEN3070577.1"/>
    </source>
</evidence>
<gene>
    <name evidence="2" type="ORF">ABDB84_18985</name>
</gene>
<name>A0ABU9Z3M7_9RHOO</name>
<keyword evidence="3" id="KW-1185">Reference proteome</keyword>
<dbReference type="RefSeq" id="WP_345921357.1">
    <property type="nucleotide sequence ID" value="NZ_JBDIVE010000016.1"/>
</dbReference>
<dbReference type="InterPro" id="IPR019617">
    <property type="entry name" value="DUF2489"/>
</dbReference>
<proteinExistence type="predicted"/>
<feature type="domain" description="DUF2489" evidence="1">
    <location>
        <begin position="10"/>
        <end position="85"/>
    </location>
</feature>